<evidence type="ECO:0000256" key="4">
    <source>
        <dbReference type="ARBA" id="ARBA00022989"/>
    </source>
</evidence>
<keyword evidence="5 8" id="KW-0472">Membrane</keyword>
<sequence>MRPPRGVTPAQEHDSKDVSPQASGAHPPPAHKPQPRRLLHLLHIYLSILLLFVNYFLAQYDKFILSYFRPQVQASLGLTEAQYGLISGYATGIVYALLALPIALVADYTSARVWTLSVAATWWSLCVVFQGLANDFGQLFCARIGMGIGQAAVEALSISLISDLVAWRNVFLGTSVLYVGVYVGEAVSGQIANAFTETGTSWQVAMRAIGITGIVVAVLLRLVLREPTRREAIVVLGGRPGAWDAASSEIGAGVGPVPGSTARKRRSIRTAKADLLSTGAYIMRMHSFWLLLLSAAMRQLAGNTFGFYMPGYLSTLYQDTTNLLSRYGLIVGIVGSVTVLFGGLLTSLLWNRTKLTPVYLTAVGGMVSSVFVLIMVFSRDLAGDDESRGVQILYGAMAAAYATAELWLGCLFALIALLLPPDYKTFGLAIWTSVQVLVYSSGPEAMGLALRNEDPASPGYITATRNSLAVIITLGYWACGIGLLSAIPLLKRDLRMEFVEGRLSVRRRMAFGGFVVAVVCLVIILFTMSLVYAV</sequence>
<evidence type="ECO:0000313" key="11">
    <source>
        <dbReference type="Proteomes" id="UP001055219"/>
    </source>
</evidence>
<evidence type="ECO:0000256" key="5">
    <source>
        <dbReference type="ARBA" id="ARBA00023136"/>
    </source>
</evidence>
<feature type="transmembrane region" description="Helical" evidence="8">
    <location>
        <begin position="113"/>
        <end position="130"/>
    </location>
</feature>
<feature type="transmembrane region" description="Helical" evidence="8">
    <location>
        <begin position="426"/>
        <end position="448"/>
    </location>
</feature>
<protein>
    <submittedName>
        <fullName evidence="10">Major facilitator superfamily domain-containing protein</fullName>
    </submittedName>
</protein>
<dbReference type="Gene3D" id="1.20.1250.20">
    <property type="entry name" value="MFS general substrate transporter like domains"/>
    <property type="match status" value="1"/>
</dbReference>
<feature type="transmembrane region" description="Helical" evidence="8">
    <location>
        <begin position="136"/>
        <end position="153"/>
    </location>
</feature>
<dbReference type="PANTHER" id="PTHR23505">
    <property type="entry name" value="SPINSTER"/>
    <property type="match status" value="1"/>
</dbReference>
<dbReference type="PANTHER" id="PTHR23505:SF79">
    <property type="entry name" value="PROTEIN SPINSTER"/>
    <property type="match status" value="1"/>
</dbReference>
<feature type="transmembrane region" description="Helical" evidence="8">
    <location>
        <begin position="511"/>
        <end position="533"/>
    </location>
</feature>
<feature type="transmembrane region" description="Helical" evidence="8">
    <location>
        <begin position="165"/>
        <end position="184"/>
    </location>
</feature>
<dbReference type="SUPFAM" id="SSF103473">
    <property type="entry name" value="MFS general substrate transporter"/>
    <property type="match status" value="1"/>
</dbReference>
<keyword evidence="2" id="KW-0813">Transport</keyword>
<feature type="region of interest" description="Disordered" evidence="7">
    <location>
        <begin position="1"/>
        <end position="32"/>
    </location>
</feature>
<name>A0A9P9XUT1_9HYPO</name>
<reference evidence="10" key="1">
    <citation type="journal article" date="2021" name="J Fungi (Basel)">
        <title>Genomic and Metabolomic Analyses of the Marine Fungus Emericellopsis cladophorae: Insights into Saltwater Adaptability Mechanisms and Its Biosynthetic Potential.</title>
        <authorList>
            <person name="Goncalves M.F.M."/>
            <person name="Hilario S."/>
            <person name="Van de Peer Y."/>
            <person name="Esteves A.C."/>
            <person name="Alves A."/>
        </authorList>
    </citation>
    <scope>NUCLEOTIDE SEQUENCE</scope>
    <source>
        <strain evidence="10">MUM 19.33</strain>
    </source>
</reference>
<dbReference type="EMBL" id="JAGIXG020000081">
    <property type="protein sequence ID" value="KAI6778120.1"/>
    <property type="molecule type" value="Genomic_DNA"/>
</dbReference>
<dbReference type="InterPro" id="IPR020846">
    <property type="entry name" value="MFS_dom"/>
</dbReference>
<evidence type="ECO:0000313" key="10">
    <source>
        <dbReference type="EMBL" id="KAI6778120.1"/>
    </source>
</evidence>
<evidence type="ECO:0000256" key="8">
    <source>
        <dbReference type="SAM" id="Phobius"/>
    </source>
</evidence>
<evidence type="ECO:0000256" key="1">
    <source>
        <dbReference type="ARBA" id="ARBA00004141"/>
    </source>
</evidence>
<dbReference type="AlphaFoldDB" id="A0A9P9XUT1"/>
<keyword evidence="11" id="KW-1185">Reference proteome</keyword>
<accession>A0A9P9XUT1</accession>
<feature type="transmembrane region" description="Helical" evidence="8">
    <location>
        <begin position="398"/>
        <end position="419"/>
    </location>
</feature>
<feature type="transmembrane region" description="Helical" evidence="8">
    <location>
        <begin position="86"/>
        <end position="106"/>
    </location>
</feature>
<dbReference type="GO" id="GO:0022857">
    <property type="term" value="F:transmembrane transporter activity"/>
    <property type="evidence" value="ECO:0007669"/>
    <property type="project" value="InterPro"/>
</dbReference>
<evidence type="ECO:0000256" key="2">
    <source>
        <dbReference type="ARBA" id="ARBA00022448"/>
    </source>
</evidence>
<dbReference type="InterPro" id="IPR036259">
    <property type="entry name" value="MFS_trans_sf"/>
</dbReference>
<feature type="transmembrane region" description="Helical" evidence="8">
    <location>
        <begin position="288"/>
        <end position="309"/>
    </location>
</feature>
<evidence type="ECO:0000256" key="6">
    <source>
        <dbReference type="ARBA" id="ARBA00024338"/>
    </source>
</evidence>
<dbReference type="InterPro" id="IPR011701">
    <property type="entry name" value="MFS"/>
</dbReference>
<reference evidence="10" key="2">
    <citation type="submission" date="2022-07" db="EMBL/GenBank/DDBJ databases">
        <authorList>
            <person name="Goncalves M.F.M."/>
            <person name="Hilario S."/>
            <person name="Van De Peer Y."/>
            <person name="Esteves A.C."/>
            <person name="Alves A."/>
        </authorList>
    </citation>
    <scope>NUCLEOTIDE SEQUENCE</scope>
    <source>
        <strain evidence="10">MUM 19.33</strain>
    </source>
</reference>
<feature type="transmembrane region" description="Helical" evidence="8">
    <location>
        <begin position="357"/>
        <end position="378"/>
    </location>
</feature>
<organism evidence="10 11">
    <name type="scientific">Emericellopsis cladophorae</name>
    <dbReference type="NCBI Taxonomy" id="2686198"/>
    <lineage>
        <taxon>Eukaryota</taxon>
        <taxon>Fungi</taxon>
        <taxon>Dikarya</taxon>
        <taxon>Ascomycota</taxon>
        <taxon>Pezizomycotina</taxon>
        <taxon>Sordariomycetes</taxon>
        <taxon>Hypocreomycetidae</taxon>
        <taxon>Hypocreales</taxon>
        <taxon>Bionectriaceae</taxon>
        <taxon>Emericellopsis</taxon>
    </lineage>
</organism>
<comment type="similarity">
    <text evidence="6">Belongs to the major facilitator superfamily. Spinster (TC 2.A.1.49) family.</text>
</comment>
<dbReference type="GO" id="GO:0016020">
    <property type="term" value="C:membrane"/>
    <property type="evidence" value="ECO:0007669"/>
    <property type="project" value="UniProtKB-SubCell"/>
</dbReference>
<dbReference type="GeneID" id="75828440"/>
<dbReference type="Proteomes" id="UP001055219">
    <property type="component" value="Unassembled WGS sequence"/>
</dbReference>
<gene>
    <name evidence="10" type="ORF">J7T54_001924</name>
</gene>
<dbReference type="PROSITE" id="PS50850">
    <property type="entry name" value="MFS"/>
    <property type="match status" value="1"/>
</dbReference>
<keyword evidence="4 8" id="KW-1133">Transmembrane helix</keyword>
<feature type="domain" description="Major facilitator superfamily (MFS) profile" evidence="9">
    <location>
        <begin position="47"/>
        <end position="534"/>
    </location>
</feature>
<dbReference type="OrthoDB" id="3639251at2759"/>
<feature type="transmembrane region" description="Helical" evidence="8">
    <location>
        <begin position="468"/>
        <end position="490"/>
    </location>
</feature>
<dbReference type="RefSeq" id="XP_051358976.1">
    <property type="nucleotide sequence ID" value="XM_051510072.1"/>
</dbReference>
<dbReference type="InterPro" id="IPR044770">
    <property type="entry name" value="MFS_spinster-like"/>
</dbReference>
<evidence type="ECO:0000259" key="9">
    <source>
        <dbReference type="PROSITE" id="PS50850"/>
    </source>
</evidence>
<dbReference type="Pfam" id="PF07690">
    <property type="entry name" value="MFS_1"/>
    <property type="match status" value="1"/>
</dbReference>
<evidence type="ECO:0000256" key="3">
    <source>
        <dbReference type="ARBA" id="ARBA00022692"/>
    </source>
</evidence>
<keyword evidence="3 8" id="KW-0812">Transmembrane</keyword>
<feature type="transmembrane region" description="Helical" evidence="8">
    <location>
        <begin position="329"/>
        <end position="350"/>
    </location>
</feature>
<proteinExistence type="inferred from homology"/>
<comment type="caution">
    <text evidence="10">The sequence shown here is derived from an EMBL/GenBank/DDBJ whole genome shotgun (WGS) entry which is preliminary data.</text>
</comment>
<feature type="transmembrane region" description="Helical" evidence="8">
    <location>
        <begin position="204"/>
        <end position="224"/>
    </location>
</feature>
<feature type="transmembrane region" description="Helical" evidence="8">
    <location>
        <begin position="38"/>
        <end position="58"/>
    </location>
</feature>
<evidence type="ECO:0000256" key="7">
    <source>
        <dbReference type="SAM" id="MobiDB-lite"/>
    </source>
</evidence>
<comment type="subcellular location">
    <subcellularLocation>
        <location evidence="1">Membrane</location>
        <topology evidence="1">Multi-pass membrane protein</topology>
    </subcellularLocation>
</comment>